<organism evidence="1 2">
    <name type="scientific">Cetraspora pellucida</name>
    <dbReference type="NCBI Taxonomy" id="1433469"/>
    <lineage>
        <taxon>Eukaryota</taxon>
        <taxon>Fungi</taxon>
        <taxon>Fungi incertae sedis</taxon>
        <taxon>Mucoromycota</taxon>
        <taxon>Glomeromycotina</taxon>
        <taxon>Glomeromycetes</taxon>
        <taxon>Diversisporales</taxon>
        <taxon>Gigasporaceae</taxon>
        <taxon>Cetraspora</taxon>
    </lineage>
</organism>
<comment type="caution">
    <text evidence="1">The sequence shown here is derived from an EMBL/GenBank/DDBJ whole genome shotgun (WGS) entry which is preliminary data.</text>
</comment>
<protein>
    <submittedName>
        <fullName evidence="1">441_t:CDS:1</fullName>
    </submittedName>
</protein>
<evidence type="ECO:0000313" key="2">
    <source>
        <dbReference type="Proteomes" id="UP000789759"/>
    </source>
</evidence>
<dbReference type="PANTHER" id="PTHR10492">
    <property type="match status" value="1"/>
</dbReference>
<evidence type="ECO:0000313" key="1">
    <source>
        <dbReference type="EMBL" id="CAG8631298.1"/>
    </source>
</evidence>
<sequence>MSLKINMHLLYNANKPDAAEQEEFANWLLKVEEEHIPTVDEMKCNIIQLSKDIILSFQDINTLIYFIYPNLSASSDSQYLVKYAILVSKNEHVNAINTAIMTQFPGKAIKYLSTDTIESQTDSNY</sequence>
<dbReference type="OrthoDB" id="3691720at2759"/>
<dbReference type="PANTHER" id="PTHR10492:SF57">
    <property type="entry name" value="ATP-DEPENDENT DNA HELICASE"/>
    <property type="match status" value="1"/>
</dbReference>
<gene>
    <name evidence="1" type="ORF">CPELLU_LOCUS8400</name>
</gene>
<dbReference type="AlphaFoldDB" id="A0A9N9GST1"/>
<reference evidence="1" key="1">
    <citation type="submission" date="2021-06" db="EMBL/GenBank/DDBJ databases">
        <authorList>
            <person name="Kallberg Y."/>
            <person name="Tangrot J."/>
            <person name="Rosling A."/>
        </authorList>
    </citation>
    <scope>NUCLEOTIDE SEQUENCE</scope>
    <source>
        <strain evidence="1">FL966</strain>
    </source>
</reference>
<keyword evidence="2" id="KW-1185">Reference proteome</keyword>
<dbReference type="EMBL" id="CAJVQA010005960">
    <property type="protein sequence ID" value="CAG8631298.1"/>
    <property type="molecule type" value="Genomic_DNA"/>
</dbReference>
<accession>A0A9N9GST1</accession>
<proteinExistence type="predicted"/>
<name>A0A9N9GST1_9GLOM</name>
<dbReference type="Proteomes" id="UP000789759">
    <property type="component" value="Unassembled WGS sequence"/>
</dbReference>